<dbReference type="AlphaFoldDB" id="A0A165KK92"/>
<protein>
    <recommendedName>
        <fullName evidence="3">F-box domain-containing protein</fullName>
    </recommendedName>
</protein>
<dbReference type="InParanoid" id="A0A165KK92"/>
<evidence type="ECO:0008006" key="3">
    <source>
        <dbReference type="Google" id="ProtNLM"/>
    </source>
</evidence>
<dbReference type="SUPFAM" id="SSF52047">
    <property type="entry name" value="RNI-like"/>
    <property type="match status" value="1"/>
</dbReference>
<reference evidence="1 2" key="1">
    <citation type="journal article" date="2016" name="Mol. Biol. Evol.">
        <title>Comparative Genomics of Early-Diverging Mushroom-Forming Fungi Provides Insights into the Origins of Lignocellulose Decay Capabilities.</title>
        <authorList>
            <person name="Nagy L.G."/>
            <person name="Riley R."/>
            <person name="Tritt A."/>
            <person name="Adam C."/>
            <person name="Daum C."/>
            <person name="Floudas D."/>
            <person name="Sun H."/>
            <person name="Yadav J.S."/>
            <person name="Pangilinan J."/>
            <person name="Larsson K.H."/>
            <person name="Matsuura K."/>
            <person name="Barry K."/>
            <person name="Labutti K."/>
            <person name="Kuo R."/>
            <person name="Ohm R.A."/>
            <person name="Bhattacharya S.S."/>
            <person name="Shirouzu T."/>
            <person name="Yoshinaga Y."/>
            <person name="Martin F.M."/>
            <person name="Grigoriev I.V."/>
            <person name="Hibbett D.S."/>
        </authorList>
    </citation>
    <scope>NUCLEOTIDE SEQUENCE [LARGE SCALE GENOMIC DNA]</scope>
    <source>
        <strain evidence="1 2">HHB12029</strain>
    </source>
</reference>
<keyword evidence="2" id="KW-1185">Reference proteome</keyword>
<accession>A0A165KK92</accession>
<dbReference type="InterPro" id="IPR032675">
    <property type="entry name" value="LRR_dom_sf"/>
</dbReference>
<proteinExistence type="predicted"/>
<gene>
    <name evidence="1" type="ORF">EXIGLDRAFT_424262</name>
</gene>
<organism evidence="1 2">
    <name type="scientific">Exidia glandulosa HHB12029</name>
    <dbReference type="NCBI Taxonomy" id="1314781"/>
    <lineage>
        <taxon>Eukaryota</taxon>
        <taxon>Fungi</taxon>
        <taxon>Dikarya</taxon>
        <taxon>Basidiomycota</taxon>
        <taxon>Agaricomycotina</taxon>
        <taxon>Agaricomycetes</taxon>
        <taxon>Auriculariales</taxon>
        <taxon>Exidiaceae</taxon>
        <taxon>Exidia</taxon>
    </lineage>
</organism>
<sequence>MQKEAAQRQHFAIERAPKIVDVAAADLDRDPAQMEEHIALVTRDTPVLRLPYLALVPILSDYVRHIDVEEKGPCAQPSFAAASVCRAWRDIMISTPSLWPVLRLKFGQGVIRHAAEYVHLVLQRSDPLPLSVYLEVPFKVIDANSVALLEDLLPSVVARAGYLDIWQHPPQDDEPHVAPLLGSSVQGAILALLPSTPQLVRLDLYYFDPLHLFSPDAYAKLRRIDLHSSVDEACIQLLSTAAPEIEYLRLSAIHTVGPPGSLRVSPLKNLRTLSIDTVDDLSPFPTDAFPALHSLYLEYPLHDTDLGHQLPALPLLHTLRVTCYDSTTAMWETTLSLILHVPSIHRLELVGPENSATFWTELLAPTARAAPNLRTLHIEDEDFETSDEIDAFLHFVKSRTARTGEHLAGSTSLARLEFFRTRNVSKITEGLKSYIEPIIVDEPGAE</sequence>
<dbReference type="EMBL" id="KV425942">
    <property type="protein sequence ID" value="KZV96473.1"/>
    <property type="molecule type" value="Genomic_DNA"/>
</dbReference>
<dbReference type="Proteomes" id="UP000077266">
    <property type="component" value="Unassembled WGS sequence"/>
</dbReference>
<dbReference type="Gene3D" id="3.80.10.10">
    <property type="entry name" value="Ribonuclease Inhibitor"/>
    <property type="match status" value="1"/>
</dbReference>
<evidence type="ECO:0000313" key="2">
    <source>
        <dbReference type="Proteomes" id="UP000077266"/>
    </source>
</evidence>
<name>A0A165KK92_EXIGL</name>
<dbReference type="OrthoDB" id="2269034at2759"/>
<evidence type="ECO:0000313" key="1">
    <source>
        <dbReference type="EMBL" id="KZV96473.1"/>
    </source>
</evidence>